<accession>S0EEK9</accession>
<dbReference type="VEuPathDB" id="FungiDB:FFUJ_10121"/>
<sequence>MPSRIVIIGAGFAGVWSAFSAQRLINIKSKQQDIQVLVIAPEPWLTLRPRLYEPNPSNMKQPLGPLFASSGIRFLQGAVETIDTNSQTVHLKSPSGDESDIAYDRLVLAAGSAVVRPKSVAGLNEYAFDIDSIAAATKLESHIKNLASLPVSKARNTVVVCGGGFTGVEIATELPNMLKHIENPRMVLVESASVIGPELGEGPRPTIMKALESLGVELKFGASITSVESSGANISSGERIESMTVIWTAGVGATSLTQQIPGKKDTLSRLHVDQDLRVPGCPHVFATGDAAHAATDTKGNIAMPSCQHAVVLGRFSGHNAAADLLGEPTLPYSQPGYRTCLDLGSWGALLSNGWDRDVTMTGQIAKQVKRYVNQRVIILPDTAGEALDAADPASYDSESRLKHVLGVLGWTLRNCVGSNRTRLT</sequence>
<keyword evidence="5" id="KW-0560">Oxidoreductase</keyword>
<dbReference type="PRINTS" id="PR00411">
    <property type="entry name" value="PNDRDTASEI"/>
</dbReference>
<dbReference type="PRINTS" id="PR00368">
    <property type="entry name" value="FADPNR"/>
</dbReference>
<organism evidence="7 8">
    <name type="scientific">Gibberella fujikuroi (strain CBS 195.34 / IMI 58289 / NRRL A-6831)</name>
    <name type="common">Bakanae and foot rot disease fungus</name>
    <name type="synonym">Fusarium fujikuroi</name>
    <dbReference type="NCBI Taxonomy" id="1279085"/>
    <lineage>
        <taxon>Eukaryota</taxon>
        <taxon>Fungi</taxon>
        <taxon>Dikarya</taxon>
        <taxon>Ascomycota</taxon>
        <taxon>Pezizomycotina</taxon>
        <taxon>Sordariomycetes</taxon>
        <taxon>Hypocreomycetidae</taxon>
        <taxon>Hypocreales</taxon>
        <taxon>Nectriaceae</taxon>
        <taxon>Fusarium</taxon>
        <taxon>Fusarium fujikuroi species complex</taxon>
    </lineage>
</organism>
<dbReference type="InterPro" id="IPR051169">
    <property type="entry name" value="NADH-Q_oxidoreductase"/>
</dbReference>
<dbReference type="InterPro" id="IPR036188">
    <property type="entry name" value="FAD/NAD-bd_sf"/>
</dbReference>
<dbReference type="HOGENOM" id="CLU_021377_8_0_1"/>
<dbReference type="Pfam" id="PF07992">
    <property type="entry name" value="Pyr_redox_2"/>
    <property type="match status" value="1"/>
</dbReference>
<dbReference type="GO" id="GO:0003955">
    <property type="term" value="F:NAD(P)H dehydrogenase (quinone) activity"/>
    <property type="evidence" value="ECO:0007669"/>
    <property type="project" value="TreeGrafter"/>
</dbReference>
<dbReference type="Proteomes" id="UP000016800">
    <property type="component" value="Chromosome IX"/>
</dbReference>
<dbReference type="PANTHER" id="PTHR42913">
    <property type="entry name" value="APOPTOSIS-INDUCING FACTOR 1"/>
    <property type="match status" value="1"/>
</dbReference>
<feature type="domain" description="FAD/NAD(P)-binding" evidence="6">
    <location>
        <begin position="4"/>
        <end position="298"/>
    </location>
</feature>
<dbReference type="InterPro" id="IPR023753">
    <property type="entry name" value="FAD/NAD-binding_dom"/>
</dbReference>
<gene>
    <name evidence="7" type="ORF">FFUJ_10121</name>
</gene>
<evidence type="ECO:0000256" key="3">
    <source>
        <dbReference type="ARBA" id="ARBA00022630"/>
    </source>
</evidence>
<protein>
    <submittedName>
        <fullName evidence="7">Related to pyridine nucleotide-disulphide oxidoreductase family protein</fullName>
    </submittedName>
</protein>
<dbReference type="RefSeq" id="XP_023435277.1">
    <property type="nucleotide sequence ID" value="XM_023567902.1"/>
</dbReference>
<evidence type="ECO:0000313" key="8">
    <source>
        <dbReference type="Proteomes" id="UP000016800"/>
    </source>
</evidence>
<comment type="cofactor">
    <cofactor evidence="1">
        <name>FAD</name>
        <dbReference type="ChEBI" id="CHEBI:57692"/>
    </cofactor>
</comment>
<proteinExistence type="inferred from homology"/>
<dbReference type="GeneID" id="35403587"/>
<dbReference type="Gene3D" id="3.50.50.100">
    <property type="match status" value="1"/>
</dbReference>
<keyword evidence="3" id="KW-0285">Flavoprotein</keyword>
<evidence type="ECO:0000256" key="2">
    <source>
        <dbReference type="ARBA" id="ARBA00005272"/>
    </source>
</evidence>
<dbReference type="STRING" id="1279085.S0EEK9"/>
<name>S0EEK9_GIBF5</name>
<dbReference type="EMBL" id="HF679031">
    <property type="protein sequence ID" value="CCT73199.1"/>
    <property type="molecule type" value="Genomic_DNA"/>
</dbReference>
<evidence type="ECO:0000256" key="4">
    <source>
        <dbReference type="ARBA" id="ARBA00022827"/>
    </source>
</evidence>
<comment type="similarity">
    <text evidence="2">Belongs to the NADH dehydrogenase family.</text>
</comment>
<reference evidence="8" key="1">
    <citation type="journal article" date="2013" name="PLoS Pathog.">
        <title>Deciphering the cryptic genome: genome-wide analyses of the rice pathogen Fusarium fujikuroi reveal complex regulation of secondary metabolism and novel metabolites.</title>
        <authorList>
            <person name="Wiemann P."/>
            <person name="Sieber C.M."/>
            <person name="von Bargen K.W."/>
            <person name="Studt L."/>
            <person name="Niehaus E.M."/>
            <person name="Espino J.J."/>
            <person name="Huss K."/>
            <person name="Michielse C.B."/>
            <person name="Albermann S."/>
            <person name="Wagner D."/>
            <person name="Bergner S.V."/>
            <person name="Connolly L.R."/>
            <person name="Fischer A."/>
            <person name="Reuter G."/>
            <person name="Kleigrewe K."/>
            <person name="Bald T."/>
            <person name="Wingfield B.D."/>
            <person name="Ophir R."/>
            <person name="Freeman S."/>
            <person name="Hippler M."/>
            <person name="Smith K.M."/>
            <person name="Brown D.W."/>
            <person name="Proctor R.H."/>
            <person name="Munsterkotter M."/>
            <person name="Freitag M."/>
            <person name="Humpf H.U."/>
            <person name="Guldener U."/>
            <person name="Tudzynski B."/>
        </authorList>
    </citation>
    <scope>NUCLEOTIDE SEQUENCE [LARGE SCALE GENOMIC DNA]</scope>
    <source>
        <strain evidence="8">CBS 195.34 / IMI 58289 / NRRL A-6831</strain>
    </source>
</reference>
<keyword evidence="4" id="KW-0274">FAD</keyword>
<dbReference type="AlphaFoldDB" id="S0EEK9"/>
<evidence type="ECO:0000256" key="1">
    <source>
        <dbReference type="ARBA" id="ARBA00001974"/>
    </source>
</evidence>
<evidence type="ECO:0000259" key="6">
    <source>
        <dbReference type="Pfam" id="PF07992"/>
    </source>
</evidence>
<keyword evidence="8" id="KW-1185">Reference proteome</keyword>
<evidence type="ECO:0000313" key="7">
    <source>
        <dbReference type="EMBL" id="CCT73199.1"/>
    </source>
</evidence>
<evidence type="ECO:0000256" key="5">
    <source>
        <dbReference type="ARBA" id="ARBA00023002"/>
    </source>
</evidence>
<dbReference type="PANTHER" id="PTHR42913:SF3">
    <property type="entry name" value="64 KDA MITOCHONDRIAL NADH DEHYDROGENASE (EUROFUNG)"/>
    <property type="match status" value="1"/>
</dbReference>
<dbReference type="SUPFAM" id="SSF51905">
    <property type="entry name" value="FAD/NAD(P)-binding domain"/>
    <property type="match status" value="1"/>
</dbReference>
<dbReference type="GO" id="GO:0019646">
    <property type="term" value="P:aerobic electron transport chain"/>
    <property type="evidence" value="ECO:0007669"/>
    <property type="project" value="TreeGrafter"/>
</dbReference>